<dbReference type="EnsemblPlants" id="ONIVA03G08820.1">
    <property type="protein sequence ID" value="ONIVA03G08820.1"/>
    <property type="gene ID" value="ONIVA03G08820"/>
</dbReference>
<keyword evidence="2" id="KW-1185">Reference proteome</keyword>
<protein>
    <submittedName>
        <fullName evidence="1">Uncharacterized protein</fullName>
    </submittedName>
</protein>
<reference evidence="1" key="2">
    <citation type="submission" date="2018-04" db="EMBL/GenBank/DDBJ databases">
        <title>OnivRS2 (Oryza nivara Reference Sequence Version 2).</title>
        <authorList>
            <person name="Zhang J."/>
            <person name="Kudrna D."/>
            <person name="Lee S."/>
            <person name="Talag J."/>
            <person name="Rajasekar S."/>
            <person name="Welchert J."/>
            <person name="Hsing Y.-I."/>
            <person name="Wing R.A."/>
        </authorList>
    </citation>
    <scope>NUCLEOTIDE SEQUENCE [LARGE SCALE GENOMIC DNA]</scope>
    <source>
        <strain evidence="1">SL10</strain>
    </source>
</reference>
<proteinExistence type="predicted"/>
<dbReference type="Gramene" id="ONIVA03G08820.1">
    <property type="protein sequence ID" value="ONIVA03G08820.1"/>
    <property type="gene ID" value="ONIVA03G08820"/>
</dbReference>
<sequence length="165" mass="18069">MDTSLIRRTPNPAIQLLLGRLTRSHSSHAAAAAAVAVIRGSGTTPIRITPRLLHRVRAHQLRLDRARRSRGQHLRCPWAPGLGLPAAGRPHRPQQLRVQHYSSASATSQQAQQHQPIATEQFSLHSLHFGIVDIVPAEEPFASAGVPGFVRTSHPESVQRSTFCC</sequence>
<dbReference type="AlphaFoldDB" id="A0A0E0GIU8"/>
<evidence type="ECO:0000313" key="2">
    <source>
        <dbReference type="Proteomes" id="UP000006591"/>
    </source>
</evidence>
<reference evidence="1" key="1">
    <citation type="submission" date="2015-04" db="UniProtKB">
        <authorList>
            <consortium name="EnsemblPlants"/>
        </authorList>
    </citation>
    <scope>IDENTIFICATION</scope>
    <source>
        <strain evidence="1">SL10</strain>
    </source>
</reference>
<dbReference type="Proteomes" id="UP000006591">
    <property type="component" value="Chromosome 3"/>
</dbReference>
<evidence type="ECO:0000313" key="1">
    <source>
        <dbReference type="EnsemblPlants" id="ONIVA03G08820.1"/>
    </source>
</evidence>
<organism evidence="1">
    <name type="scientific">Oryza nivara</name>
    <name type="common">Indian wild rice</name>
    <name type="synonym">Oryza sativa f. spontanea</name>
    <dbReference type="NCBI Taxonomy" id="4536"/>
    <lineage>
        <taxon>Eukaryota</taxon>
        <taxon>Viridiplantae</taxon>
        <taxon>Streptophyta</taxon>
        <taxon>Embryophyta</taxon>
        <taxon>Tracheophyta</taxon>
        <taxon>Spermatophyta</taxon>
        <taxon>Magnoliopsida</taxon>
        <taxon>Liliopsida</taxon>
        <taxon>Poales</taxon>
        <taxon>Poaceae</taxon>
        <taxon>BOP clade</taxon>
        <taxon>Oryzoideae</taxon>
        <taxon>Oryzeae</taxon>
        <taxon>Oryzinae</taxon>
        <taxon>Oryza</taxon>
    </lineage>
</organism>
<name>A0A0E0GIU8_ORYNI</name>
<accession>A0A0E0GIU8</accession>